<evidence type="ECO:0000256" key="10">
    <source>
        <dbReference type="ARBA" id="ARBA00023251"/>
    </source>
</evidence>
<dbReference type="AlphaFoldDB" id="A0A9D1UK23"/>
<keyword evidence="10" id="KW-0046">Antibiotic resistance</keyword>
<sequence length="132" mass="13948">MTVWMTLVAAIVSEVAASLSLKAAMDNPAWYVVVVLGYLMSFFMLSRTLRGGMALGVAYGIWAASGVALTSILSSLIFGESMNLMKSAGIVLVIGGVLLVEIGSQKAAQQQYARQAQRPTPLPAEEPLRGEA</sequence>
<dbReference type="GO" id="GO:0015220">
    <property type="term" value="F:choline transmembrane transporter activity"/>
    <property type="evidence" value="ECO:0007669"/>
    <property type="project" value="TreeGrafter"/>
</dbReference>
<proteinExistence type="inferred from homology"/>
<keyword evidence="8 13" id="KW-1133">Transmembrane helix</keyword>
<evidence type="ECO:0000256" key="9">
    <source>
        <dbReference type="ARBA" id="ARBA00023136"/>
    </source>
</evidence>
<dbReference type="InterPro" id="IPR045324">
    <property type="entry name" value="Small_multidrug_res"/>
</dbReference>
<keyword evidence="9 13" id="KW-0472">Membrane</keyword>
<evidence type="ECO:0000256" key="7">
    <source>
        <dbReference type="ARBA" id="ARBA00022692"/>
    </source>
</evidence>
<dbReference type="GO" id="GO:0015199">
    <property type="term" value="F:amino-acid betaine transmembrane transporter activity"/>
    <property type="evidence" value="ECO:0007669"/>
    <property type="project" value="TreeGrafter"/>
</dbReference>
<comment type="similarity">
    <text evidence="2">Belongs to the drug/metabolite transporter (DMT) superfamily. Small multidrug resistance (SMR) (TC 2.A.7.1) family. Mmr subfamily.</text>
</comment>
<feature type="region of interest" description="Disordered" evidence="12">
    <location>
        <begin position="113"/>
        <end position="132"/>
    </location>
</feature>
<keyword evidence="7 11" id="KW-0812">Transmembrane</keyword>
<comment type="caution">
    <text evidence="14">The sequence shown here is derived from an EMBL/GenBank/DDBJ whole genome shotgun (WGS) entry which is preliminary data.</text>
</comment>
<evidence type="ECO:0000256" key="1">
    <source>
        <dbReference type="ARBA" id="ARBA00004429"/>
    </source>
</evidence>
<name>A0A9D1UK23_9CORY</name>
<reference evidence="14" key="1">
    <citation type="journal article" date="2021" name="PeerJ">
        <title>Extensive microbial diversity within the chicken gut microbiome revealed by metagenomics and culture.</title>
        <authorList>
            <person name="Gilroy R."/>
            <person name="Ravi A."/>
            <person name="Getino M."/>
            <person name="Pursley I."/>
            <person name="Horton D.L."/>
            <person name="Alikhan N.F."/>
            <person name="Baker D."/>
            <person name="Gharbi K."/>
            <person name="Hall N."/>
            <person name="Watson M."/>
            <person name="Adriaenssens E.M."/>
            <person name="Foster-Nyarko E."/>
            <person name="Jarju S."/>
            <person name="Secka A."/>
            <person name="Antonio M."/>
            <person name="Oren A."/>
            <person name="Chaudhuri R.R."/>
            <person name="La Ragione R."/>
            <person name="Hildebrand F."/>
            <person name="Pallen M.J."/>
        </authorList>
    </citation>
    <scope>NUCLEOTIDE SEQUENCE</scope>
    <source>
        <strain evidence="14">CHK32-1732</strain>
    </source>
</reference>
<dbReference type="PANTHER" id="PTHR30561">
    <property type="entry name" value="SMR FAMILY PROTON-DEPENDENT DRUG EFFLUX TRANSPORTER SUGE"/>
    <property type="match status" value="1"/>
</dbReference>
<dbReference type="GO" id="GO:0046677">
    <property type="term" value="P:response to antibiotic"/>
    <property type="evidence" value="ECO:0007669"/>
    <property type="project" value="UniProtKB-KW"/>
</dbReference>
<dbReference type="EMBL" id="DXGC01000039">
    <property type="protein sequence ID" value="HIW90794.1"/>
    <property type="molecule type" value="Genomic_DNA"/>
</dbReference>
<dbReference type="InterPro" id="IPR037185">
    <property type="entry name" value="EmrE-like"/>
</dbReference>
<feature type="transmembrane region" description="Helical" evidence="13">
    <location>
        <begin position="57"/>
        <end position="78"/>
    </location>
</feature>
<dbReference type="Proteomes" id="UP000824190">
    <property type="component" value="Unassembled WGS sequence"/>
</dbReference>
<gene>
    <name evidence="14" type="ORF">H9870_03905</name>
</gene>
<dbReference type="Gene3D" id="1.10.3730.20">
    <property type="match status" value="1"/>
</dbReference>
<feature type="transmembrane region" description="Helical" evidence="13">
    <location>
        <begin position="84"/>
        <end position="104"/>
    </location>
</feature>
<evidence type="ECO:0000256" key="13">
    <source>
        <dbReference type="SAM" id="Phobius"/>
    </source>
</evidence>
<feature type="transmembrane region" description="Helical" evidence="13">
    <location>
        <begin position="28"/>
        <end position="45"/>
    </location>
</feature>
<dbReference type="SUPFAM" id="SSF103481">
    <property type="entry name" value="Multidrug resistance efflux transporter EmrE"/>
    <property type="match status" value="1"/>
</dbReference>
<evidence type="ECO:0000256" key="11">
    <source>
        <dbReference type="RuleBase" id="RU003942"/>
    </source>
</evidence>
<dbReference type="InterPro" id="IPR000390">
    <property type="entry name" value="Small_drug/metabolite_transptr"/>
</dbReference>
<evidence type="ECO:0000256" key="3">
    <source>
        <dbReference type="ARBA" id="ARBA00011358"/>
    </source>
</evidence>
<comment type="subunit">
    <text evidence="3">Forms a complex with MdtI.</text>
</comment>
<dbReference type="GO" id="GO:0015297">
    <property type="term" value="F:antiporter activity"/>
    <property type="evidence" value="ECO:0007669"/>
    <property type="project" value="TreeGrafter"/>
</dbReference>
<keyword evidence="6" id="KW-0997">Cell inner membrane</keyword>
<protein>
    <recommendedName>
        <fullName evidence="4">Spermidine export protein MdtJ</fullName>
    </recommendedName>
</protein>
<evidence type="ECO:0000256" key="8">
    <source>
        <dbReference type="ARBA" id="ARBA00022989"/>
    </source>
</evidence>
<dbReference type="GO" id="GO:1903711">
    <property type="term" value="P:spermidine transmembrane transport"/>
    <property type="evidence" value="ECO:0007669"/>
    <property type="project" value="TreeGrafter"/>
</dbReference>
<comment type="subcellular location">
    <subcellularLocation>
        <location evidence="1">Cell inner membrane</location>
        <topology evidence="1">Multi-pass membrane protein</topology>
    </subcellularLocation>
    <subcellularLocation>
        <location evidence="11">Cell membrane</location>
        <topology evidence="11">Multi-pass membrane protein</topology>
    </subcellularLocation>
</comment>
<reference evidence="14" key="2">
    <citation type="submission" date="2021-04" db="EMBL/GenBank/DDBJ databases">
        <authorList>
            <person name="Gilroy R."/>
        </authorList>
    </citation>
    <scope>NUCLEOTIDE SEQUENCE</scope>
    <source>
        <strain evidence="14">CHK32-1732</strain>
    </source>
</reference>
<evidence type="ECO:0000313" key="14">
    <source>
        <dbReference type="EMBL" id="HIW90794.1"/>
    </source>
</evidence>
<dbReference type="GO" id="GO:0005886">
    <property type="term" value="C:plasma membrane"/>
    <property type="evidence" value="ECO:0007669"/>
    <property type="project" value="UniProtKB-SubCell"/>
</dbReference>
<dbReference type="PANTHER" id="PTHR30561:SF2">
    <property type="entry name" value="SPERMIDINE EXPORT PROTEIN MDTJ"/>
    <property type="match status" value="1"/>
</dbReference>
<evidence type="ECO:0000256" key="5">
    <source>
        <dbReference type="ARBA" id="ARBA00022475"/>
    </source>
</evidence>
<dbReference type="GO" id="GO:0031460">
    <property type="term" value="P:glycine betaine transport"/>
    <property type="evidence" value="ECO:0007669"/>
    <property type="project" value="TreeGrafter"/>
</dbReference>
<organism evidence="14 15">
    <name type="scientific">Candidatus Corynebacterium avicola</name>
    <dbReference type="NCBI Taxonomy" id="2838527"/>
    <lineage>
        <taxon>Bacteria</taxon>
        <taxon>Bacillati</taxon>
        <taxon>Actinomycetota</taxon>
        <taxon>Actinomycetes</taxon>
        <taxon>Mycobacteriales</taxon>
        <taxon>Corynebacteriaceae</taxon>
        <taxon>Corynebacterium</taxon>
    </lineage>
</organism>
<evidence type="ECO:0000256" key="12">
    <source>
        <dbReference type="SAM" id="MobiDB-lite"/>
    </source>
</evidence>
<evidence type="ECO:0000313" key="15">
    <source>
        <dbReference type="Proteomes" id="UP000824190"/>
    </source>
</evidence>
<keyword evidence="5" id="KW-1003">Cell membrane</keyword>
<evidence type="ECO:0000256" key="6">
    <source>
        <dbReference type="ARBA" id="ARBA00022519"/>
    </source>
</evidence>
<accession>A0A9D1UK23</accession>
<evidence type="ECO:0000256" key="4">
    <source>
        <dbReference type="ARBA" id="ARBA00021112"/>
    </source>
</evidence>
<dbReference type="Pfam" id="PF00893">
    <property type="entry name" value="Multi_Drug_Res"/>
    <property type="match status" value="1"/>
</dbReference>
<evidence type="ECO:0000256" key="2">
    <source>
        <dbReference type="ARBA" id="ARBA00007822"/>
    </source>
</evidence>